<comment type="caution">
    <text evidence="2">The sequence shown here is derived from an EMBL/GenBank/DDBJ whole genome shotgun (WGS) entry which is preliminary data.</text>
</comment>
<sequence>MDAKLAELWQWIEPCLKPFTHAPCGSDPCYQDDFEQIKLEIEKLSHCNFPLIKKLSHALLSNFCKDLRLAGYLTLALIQEHQVAGLIVSLRFYKRLLEQFAATVHPQNPRARHAALAWLNNSRFNSFLSASTALKREEIEIIEQTIHDFNIAIRTCLGDDCQLFTCLDAWYRNLVPVTTEKNDEGSLKTNLPENDRFSLKDAKQAHEMQRLVIDFWLNEKQWLLGCQLARAWRWGEMRIPKQTGGKTHIHPPRKEALVCLEKLHEQAHPERLLTHCEHMFLEPGGSYFLDLQWHASQAASWMQEPGLAEFLLTQTRWLCRQFPVLLELHFSNGLSFASNQTRLWLTEAKARAQNTAAKTAAAFRQQAIKNAQKTDLASLLRELEKITPKNAEESLSLLQAKGYFCWQEKRIDLAYIFYQELAAKVEQLGMATWIPDKALSIWQEIFNFLNSIHSHKLSSDQERLKTEVQRKICLQNSSGACALPSS</sequence>
<dbReference type="RefSeq" id="WP_058528298.1">
    <property type="nucleotide sequence ID" value="NZ_CAAAHZ010000012.1"/>
</dbReference>
<name>A0A0W0VSK0_9GAMM</name>
<dbReference type="InterPro" id="IPR017739">
    <property type="entry name" value="T6SS-assoc_VCA0119"/>
</dbReference>
<dbReference type="Pfam" id="PF16989">
    <property type="entry name" value="T6SS_VasJ"/>
    <property type="match status" value="1"/>
</dbReference>
<evidence type="ECO:0000259" key="1">
    <source>
        <dbReference type="Pfam" id="PF06812"/>
    </source>
</evidence>
<dbReference type="PANTHER" id="PTHR37024">
    <property type="entry name" value="TYPE VI SECRETION SYSTEM DUF2094 AND IMPA-RELATED DOMAIN PROTEIN"/>
    <property type="match status" value="1"/>
</dbReference>
<evidence type="ECO:0000313" key="3">
    <source>
        <dbReference type="Proteomes" id="UP000054997"/>
    </source>
</evidence>
<dbReference type="Pfam" id="PF06812">
    <property type="entry name" value="ImpA_N"/>
    <property type="match status" value="1"/>
</dbReference>
<feature type="domain" description="ImpA N-terminal" evidence="1">
    <location>
        <begin position="22"/>
        <end position="120"/>
    </location>
</feature>
<protein>
    <recommendedName>
        <fullName evidence="1">ImpA N-terminal domain-containing protein</fullName>
    </recommendedName>
</protein>
<dbReference type="OrthoDB" id="1522895at2"/>
<dbReference type="EMBL" id="LNYK01000002">
    <property type="protein sequence ID" value="KTD23048.1"/>
    <property type="molecule type" value="Genomic_DNA"/>
</dbReference>
<dbReference type="InterPro" id="IPR010657">
    <property type="entry name" value="ImpA_N"/>
</dbReference>
<proteinExistence type="predicted"/>
<gene>
    <name evidence="2" type="ORF">Llon_0282</name>
</gene>
<dbReference type="Proteomes" id="UP000054997">
    <property type="component" value="Unassembled WGS sequence"/>
</dbReference>
<dbReference type="PANTHER" id="PTHR37024:SF5">
    <property type="entry name" value="IMPA N-TERMINAL DOMAIN-CONTAINING PROTEIN"/>
    <property type="match status" value="1"/>
</dbReference>
<keyword evidence="3" id="KW-1185">Reference proteome</keyword>
<dbReference type="PATRIC" id="fig|45068.5.peg.298"/>
<evidence type="ECO:0000313" key="2">
    <source>
        <dbReference type="EMBL" id="KTD23048.1"/>
    </source>
</evidence>
<accession>A0A0W0VSK0</accession>
<dbReference type="AlphaFoldDB" id="A0A0W0VSK0"/>
<dbReference type="STRING" id="45068.Llon_0282"/>
<organism evidence="2 3">
    <name type="scientific">Legionella londiniensis</name>
    <dbReference type="NCBI Taxonomy" id="45068"/>
    <lineage>
        <taxon>Bacteria</taxon>
        <taxon>Pseudomonadati</taxon>
        <taxon>Pseudomonadota</taxon>
        <taxon>Gammaproteobacteria</taxon>
        <taxon>Legionellales</taxon>
        <taxon>Legionellaceae</taxon>
        <taxon>Legionella</taxon>
    </lineage>
</organism>
<reference evidence="2 3" key="1">
    <citation type="submission" date="2015-11" db="EMBL/GenBank/DDBJ databases">
        <title>Genomic analysis of 38 Legionella species identifies large and diverse effector repertoires.</title>
        <authorList>
            <person name="Burstein D."/>
            <person name="Amaro F."/>
            <person name="Zusman T."/>
            <person name="Lifshitz Z."/>
            <person name="Cohen O."/>
            <person name="Gilbert J.A."/>
            <person name="Pupko T."/>
            <person name="Shuman H.A."/>
            <person name="Segal G."/>
        </authorList>
    </citation>
    <scope>NUCLEOTIDE SEQUENCE [LARGE SCALE GENOMIC DNA]</scope>
    <source>
        <strain evidence="2 3">ATCC 49505</strain>
    </source>
</reference>